<sequence>MGEKVITASGMDRSIPRNINVRKFVEPRASELEALQSIIWNRMNTDICDQRSKRRRTSSYLTNASRKRKNKKMRLDSNDIDLEKGEKKASRKKRRRAEFKMNSGTGFSTSGDGTKRLRTHVWHAKRFTMTKLWGFHLPLGLQGRGKGSRALLKRYKDGVLIHDASYYVAIQLEGPGDSLISVLRMVLVPSTVSHSQDISRAIISGGIYGRAILHDVRAPGANAIAPVTYMWRPCPCGNKEFNVDNHSGSVFKTIDCIDTPSTTRRLWIWLHASASSEGYDALQFACQKEMDERNISIDCSSLEGQLAKLEVFGSNASQLLEKILHPIARASQNLWQLKKHSSGGSEGDSHLKIFSNLENESYMPSHEIVSVTLKDPRTLPKEKIADVQDSTSMPKPADLSTTFSKDIEISSNNEVSLSSLDSRINRDGFSPENKELWDANSGMRPPVEDTVICASRHETRMNHFCIDEPTAEMSKHLSPLQYSSTCPALLLNENEESSSLVRWSIILPISWVKAFWIPLISRGARAIGLRERHWISCEVGLPSFPWDFPDCAAYSRFMAKEATAVDNKAECSNFIKRPFKIPIPPPWHSVQLTLTKGPDGVENNGASTEKILAHCETAMVGVRHGKSFDGIVARTSSLLFDFLNEMNLGHLPLFPKGQDKKARILEFLNNKSALDQCKNSINQTSYTTRSCFVRVLLRACKKGSFEEGAVICAPKSSDPLRTSRLEDDESALRVPESAIRHYFKEQSPSTWELQLPEDYIARESHRWPIGFVTTGFVHGSKKPVAEGLCEATLLARLREQQWDGMFAKKKEQIYVLVRNMRSSAYRVALATVILEQLEDDLEFM</sequence>
<dbReference type="GeneID" id="111008472"/>
<dbReference type="KEGG" id="mcha:111008472"/>
<dbReference type="GO" id="GO:0000172">
    <property type="term" value="C:ribonuclease MRP complex"/>
    <property type="evidence" value="ECO:0007669"/>
    <property type="project" value="InterPro"/>
</dbReference>
<dbReference type="GO" id="GO:0005655">
    <property type="term" value="C:nucleolar ribonuclease P complex"/>
    <property type="evidence" value="ECO:0007669"/>
    <property type="project" value="InterPro"/>
</dbReference>
<keyword evidence="4" id="KW-0472">Membrane</keyword>
<evidence type="ECO:0000256" key="3">
    <source>
        <dbReference type="ARBA" id="ARBA00022694"/>
    </source>
</evidence>
<name>A0A6J1C6P9_MOMCH</name>
<evidence type="ECO:0000259" key="7">
    <source>
        <dbReference type="Pfam" id="PF06978"/>
    </source>
</evidence>
<dbReference type="OrthoDB" id="442863at2759"/>
<dbReference type="Pfam" id="PF22770">
    <property type="entry name" value="POP1_C"/>
    <property type="match status" value="1"/>
</dbReference>
<keyword evidence="5" id="KW-0539">Nucleus</keyword>
<evidence type="ECO:0000256" key="2">
    <source>
        <dbReference type="ARBA" id="ARBA00004370"/>
    </source>
</evidence>
<protein>
    <submittedName>
        <fullName evidence="11">Ribonucleases P/MRP protein subunit POP1</fullName>
    </submittedName>
</protein>
<reference evidence="11" key="1">
    <citation type="submission" date="2025-08" db="UniProtKB">
        <authorList>
            <consortium name="RefSeq"/>
        </authorList>
    </citation>
    <scope>IDENTIFICATION</scope>
    <source>
        <strain evidence="11">OHB3-1</strain>
    </source>
</reference>
<evidence type="ECO:0000256" key="6">
    <source>
        <dbReference type="SAM" id="MobiDB-lite"/>
    </source>
</evidence>
<dbReference type="Pfam" id="PF08170">
    <property type="entry name" value="POPLD"/>
    <property type="match status" value="1"/>
</dbReference>
<dbReference type="Proteomes" id="UP000504603">
    <property type="component" value="Unplaced"/>
</dbReference>
<evidence type="ECO:0000313" key="10">
    <source>
        <dbReference type="Proteomes" id="UP000504603"/>
    </source>
</evidence>
<evidence type="ECO:0000256" key="5">
    <source>
        <dbReference type="ARBA" id="ARBA00023242"/>
    </source>
</evidence>
<keyword evidence="3" id="KW-0819">tRNA processing</keyword>
<keyword evidence="10" id="KW-1185">Reference proteome</keyword>
<gene>
    <name evidence="11" type="primary">LOC111008472</name>
</gene>
<dbReference type="InterPro" id="IPR009723">
    <property type="entry name" value="Pop1_N"/>
</dbReference>
<organism evidence="10 11">
    <name type="scientific">Momordica charantia</name>
    <name type="common">Bitter gourd</name>
    <name type="synonym">Balsam pear</name>
    <dbReference type="NCBI Taxonomy" id="3673"/>
    <lineage>
        <taxon>Eukaryota</taxon>
        <taxon>Viridiplantae</taxon>
        <taxon>Streptophyta</taxon>
        <taxon>Embryophyta</taxon>
        <taxon>Tracheophyta</taxon>
        <taxon>Spermatophyta</taxon>
        <taxon>Magnoliopsida</taxon>
        <taxon>eudicotyledons</taxon>
        <taxon>Gunneridae</taxon>
        <taxon>Pentapetalae</taxon>
        <taxon>rosids</taxon>
        <taxon>fabids</taxon>
        <taxon>Cucurbitales</taxon>
        <taxon>Cucurbitaceae</taxon>
        <taxon>Momordiceae</taxon>
        <taxon>Momordica</taxon>
    </lineage>
</organism>
<comment type="subcellular location">
    <subcellularLocation>
        <location evidence="2">Membrane</location>
    </subcellularLocation>
    <subcellularLocation>
        <location evidence="1">Nucleus</location>
    </subcellularLocation>
</comment>
<dbReference type="RefSeq" id="XP_022136892.1">
    <property type="nucleotide sequence ID" value="XM_022281200.1"/>
</dbReference>
<feature type="domain" description="POP1 C-terminal" evidence="9">
    <location>
        <begin position="741"/>
        <end position="833"/>
    </location>
</feature>
<dbReference type="Pfam" id="PF06978">
    <property type="entry name" value="POP1_N"/>
    <property type="match status" value="1"/>
</dbReference>
<evidence type="ECO:0000259" key="8">
    <source>
        <dbReference type="Pfam" id="PF08170"/>
    </source>
</evidence>
<dbReference type="AlphaFoldDB" id="A0A6J1C6P9"/>
<dbReference type="PANTHER" id="PTHR22731">
    <property type="entry name" value="RIBONUCLEASES P/MRP PROTEIN SUBUNIT POP1"/>
    <property type="match status" value="1"/>
</dbReference>
<dbReference type="GO" id="GO:0016020">
    <property type="term" value="C:membrane"/>
    <property type="evidence" value="ECO:0007669"/>
    <property type="project" value="UniProtKB-SubCell"/>
</dbReference>
<evidence type="ECO:0000259" key="9">
    <source>
        <dbReference type="Pfam" id="PF22770"/>
    </source>
</evidence>
<evidence type="ECO:0000313" key="11">
    <source>
        <dbReference type="RefSeq" id="XP_022136892.1"/>
    </source>
</evidence>
<proteinExistence type="predicted"/>
<dbReference type="InterPro" id="IPR055079">
    <property type="entry name" value="POP1_C"/>
</dbReference>
<dbReference type="PROSITE" id="PS00236">
    <property type="entry name" value="NEUROTR_ION_CHANNEL"/>
    <property type="match status" value="1"/>
</dbReference>
<accession>A0A6J1C6P9</accession>
<feature type="domain" description="POPLD" evidence="8">
    <location>
        <begin position="502"/>
        <end position="569"/>
    </location>
</feature>
<dbReference type="GO" id="GO:0001682">
    <property type="term" value="P:tRNA 5'-leader removal"/>
    <property type="evidence" value="ECO:0007669"/>
    <property type="project" value="InterPro"/>
</dbReference>
<feature type="region of interest" description="Disordered" evidence="6">
    <location>
        <begin position="51"/>
        <end position="97"/>
    </location>
</feature>
<dbReference type="InterPro" id="IPR039182">
    <property type="entry name" value="Pop1"/>
</dbReference>
<evidence type="ECO:0000256" key="1">
    <source>
        <dbReference type="ARBA" id="ARBA00004123"/>
    </source>
</evidence>
<dbReference type="PANTHER" id="PTHR22731:SF3">
    <property type="entry name" value="RIBONUCLEASES P_MRP PROTEIN SUBUNIT POP1"/>
    <property type="match status" value="1"/>
</dbReference>
<dbReference type="InterPro" id="IPR012590">
    <property type="entry name" value="POPLD_dom"/>
</dbReference>
<feature type="domain" description="Pop1 N-terminal" evidence="7">
    <location>
        <begin position="8"/>
        <end position="174"/>
    </location>
</feature>
<evidence type="ECO:0000256" key="4">
    <source>
        <dbReference type="ARBA" id="ARBA00023136"/>
    </source>
</evidence>
<dbReference type="InterPro" id="IPR018000">
    <property type="entry name" value="Neurotransmitter_ion_chnl_CS"/>
</dbReference>
<feature type="compositionally biased region" description="Basic and acidic residues" evidence="6">
    <location>
        <begin position="73"/>
        <end position="88"/>
    </location>
</feature>